<dbReference type="InterPro" id="IPR058240">
    <property type="entry name" value="rSAM_sf"/>
</dbReference>
<organism evidence="8 9">
    <name type="scientific">Ignicoccus pacificus DSM 13166</name>
    <dbReference type="NCBI Taxonomy" id="940294"/>
    <lineage>
        <taxon>Archaea</taxon>
        <taxon>Thermoproteota</taxon>
        <taxon>Thermoprotei</taxon>
        <taxon>Desulfurococcales</taxon>
        <taxon>Desulfurococcaceae</taxon>
        <taxon>Ignicoccus</taxon>
    </lineage>
</organism>
<dbReference type="Pfam" id="PF04055">
    <property type="entry name" value="Radical_SAM"/>
    <property type="match status" value="1"/>
</dbReference>
<dbReference type="InterPro" id="IPR007197">
    <property type="entry name" value="rSAM"/>
</dbReference>
<protein>
    <submittedName>
        <fullName evidence="8">Fe-S osidoreductase</fullName>
    </submittedName>
</protein>
<keyword evidence="5" id="KW-0411">Iron-sulfur</keyword>
<evidence type="ECO:0000256" key="5">
    <source>
        <dbReference type="ARBA" id="ARBA00023014"/>
    </source>
</evidence>
<dbReference type="SFLD" id="SFLDG01386">
    <property type="entry name" value="main_SPASM_domain-containing"/>
    <property type="match status" value="1"/>
</dbReference>
<dbReference type="SFLD" id="SFLDG01067">
    <property type="entry name" value="SPASM/twitch_domain_containing"/>
    <property type="match status" value="1"/>
</dbReference>
<evidence type="ECO:0000256" key="6">
    <source>
        <dbReference type="ARBA" id="ARBA00023601"/>
    </source>
</evidence>
<dbReference type="AlphaFoldDB" id="A0A977PKN3"/>
<keyword evidence="9" id="KW-1185">Reference proteome</keyword>
<dbReference type="InterPro" id="IPR023885">
    <property type="entry name" value="4Fe4S-binding_SPASM_dom"/>
</dbReference>
<dbReference type="NCBIfam" id="TIGR04085">
    <property type="entry name" value="rSAM_more_4Fe4S"/>
    <property type="match status" value="1"/>
</dbReference>
<evidence type="ECO:0000259" key="7">
    <source>
        <dbReference type="PROSITE" id="PS51918"/>
    </source>
</evidence>
<feature type="domain" description="Radical SAM core" evidence="7">
    <location>
        <begin position="1"/>
        <end position="215"/>
    </location>
</feature>
<comment type="cofactor">
    <cofactor evidence="1">
        <name>[4Fe-4S] cluster</name>
        <dbReference type="ChEBI" id="CHEBI:49883"/>
    </cofactor>
</comment>
<sequence>MKNRLKSIIWILTGACNLNCLHCYAKRFLSWQPEVSEDEVRRVLSEALELGLEWVNFSGGELLLYKPWSLRVLAWLSEEGVDSSLVTNAMFIDNEKASYISKNNIHVYVSIDGTKETHEKHRGPGTFDAVIRGIEKLKAHNASFTTIMAVSRLNYHVVKDFVRLSKELGASSVAIIPVMPFGNALVNEVWVRSREYMKALLDFVEALDEYEISGNTWCTPWSKYFFKSKRLHAGNCRFTEGIDIGPDGSVLLCDVLDIKLGNIREKNLKEVITEVNNNELVKKLREVPTTRPCRSCVFRELCLGGCYARALQRWGTLEGDPLCPLVSLSRFRES</sequence>
<dbReference type="SUPFAM" id="SSF102114">
    <property type="entry name" value="Radical SAM enzymes"/>
    <property type="match status" value="1"/>
</dbReference>
<evidence type="ECO:0000256" key="1">
    <source>
        <dbReference type="ARBA" id="ARBA00001966"/>
    </source>
</evidence>
<evidence type="ECO:0000256" key="2">
    <source>
        <dbReference type="ARBA" id="ARBA00022691"/>
    </source>
</evidence>
<keyword evidence="4" id="KW-0408">Iron</keyword>
<dbReference type="InterPro" id="IPR017200">
    <property type="entry name" value="PqqE-like"/>
</dbReference>
<dbReference type="CDD" id="cd01335">
    <property type="entry name" value="Radical_SAM"/>
    <property type="match status" value="1"/>
</dbReference>
<dbReference type="PIRSF" id="PIRSF037420">
    <property type="entry name" value="PQQ_syn_pqqE"/>
    <property type="match status" value="1"/>
</dbReference>
<dbReference type="PANTHER" id="PTHR43273">
    <property type="entry name" value="ANAEROBIC SULFATASE-MATURATING ENZYME HOMOLOG ASLB-RELATED"/>
    <property type="match status" value="1"/>
</dbReference>
<evidence type="ECO:0000256" key="4">
    <source>
        <dbReference type="ARBA" id="ARBA00023004"/>
    </source>
</evidence>
<dbReference type="PANTHER" id="PTHR43273:SF3">
    <property type="entry name" value="ANAEROBIC SULFATASE-MATURATING ENZYME HOMOLOG ASLB-RELATED"/>
    <property type="match status" value="1"/>
</dbReference>
<keyword evidence="2" id="KW-0949">S-adenosyl-L-methionine</keyword>
<dbReference type="InterPro" id="IPR023867">
    <property type="entry name" value="Sulphatase_maturase_rSAM"/>
</dbReference>
<accession>A0A977PKN3</accession>
<dbReference type="SMART" id="SM00729">
    <property type="entry name" value="Elp3"/>
    <property type="match status" value="1"/>
</dbReference>
<dbReference type="InterPro" id="IPR006638">
    <property type="entry name" value="Elp3/MiaA/NifB-like_rSAM"/>
</dbReference>
<comment type="similarity">
    <text evidence="6">Belongs to the radical SAM superfamily. Anaerobic sulfatase-maturating enzyme family.</text>
</comment>
<gene>
    <name evidence="8" type="ORF">IPA_04395</name>
</gene>
<dbReference type="SFLD" id="SFLDS00029">
    <property type="entry name" value="Radical_SAM"/>
    <property type="match status" value="1"/>
</dbReference>
<evidence type="ECO:0000313" key="8">
    <source>
        <dbReference type="EMBL" id="UXD21450.1"/>
    </source>
</evidence>
<dbReference type="Proteomes" id="UP001063698">
    <property type="component" value="Chromosome"/>
</dbReference>
<dbReference type="GO" id="GO:0046872">
    <property type="term" value="F:metal ion binding"/>
    <property type="evidence" value="ECO:0007669"/>
    <property type="project" value="UniProtKB-KW"/>
</dbReference>
<keyword evidence="3" id="KW-0479">Metal-binding</keyword>
<dbReference type="GO" id="GO:0016491">
    <property type="term" value="F:oxidoreductase activity"/>
    <property type="evidence" value="ECO:0007669"/>
    <property type="project" value="InterPro"/>
</dbReference>
<dbReference type="PROSITE" id="PS51918">
    <property type="entry name" value="RADICAL_SAM"/>
    <property type="match status" value="1"/>
</dbReference>
<evidence type="ECO:0000313" key="9">
    <source>
        <dbReference type="Proteomes" id="UP001063698"/>
    </source>
</evidence>
<dbReference type="InterPro" id="IPR013785">
    <property type="entry name" value="Aldolase_TIM"/>
</dbReference>
<dbReference type="Pfam" id="PF13186">
    <property type="entry name" value="SPASM"/>
    <property type="match status" value="1"/>
</dbReference>
<dbReference type="KEGG" id="ipc:IPA_04395"/>
<evidence type="ECO:0000256" key="3">
    <source>
        <dbReference type="ARBA" id="ARBA00022723"/>
    </source>
</evidence>
<dbReference type="Gene3D" id="3.20.20.70">
    <property type="entry name" value="Aldolase class I"/>
    <property type="match status" value="1"/>
</dbReference>
<reference evidence="8" key="1">
    <citation type="submission" date="2013-11" db="EMBL/GenBank/DDBJ databases">
        <title>Comparative genomics of Ignicoccus.</title>
        <authorList>
            <person name="Podar M."/>
        </authorList>
    </citation>
    <scope>NUCLEOTIDE SEQUENCE</scope>
    <source>
        <strain evidence="8">DSM 13166</strain>
    </source>
</reference>
<dbReference type="GO" id="GO:0051536">
    <property type="term" value="F:iron-sulfur cluster binding"/>
    <property type="evidence" value="ECO:0007669"/>
    <property type="project" value="UniProtKB-KW"/>
</dbReference>
<proteinExistence type="inferred from homology"/>
<name>A0A977PKN3_9CREN</name>
<dbReference type="EMBL" id="CP006868">
    <property type="protein sequence ID" value="UXD21450.1"/>
    <property type="molecule type" value="Genomic_DNA"/>
</dbReference>